<dbReference type="Proteomes" id="UP000242814">
    <property type="component" value="Unassembled WGS sequence"/>
</dbReference>
<dbReference type="AlphaFoldDB" id="A0A1D2JHB5"/>
<reference evidence="1 2" key="1">
    <citation type="submission" date="2016-06" db="EMBL/GenBank/DDBJ databases">
        <authorList>
            <person name="Kjaerup R.B."/>
            <person name="Dalgaard T.S."/>
            <person name="Juul-Madsen H.R."/>
        </authorList>
    </citation>
    <scope>NUCLEOTIDE SEQUENCE [LARGE SCALE GENOMIC DNA]</scope>
    <source>
        <strain evidence="1 2">Pb300</strain>
    </source>
</reference>
<sequence length="55" mass="5958">MDDGGSLVSNTIHTVSYRLVATSHPVSVPTPSALAPFLPSLQMQFRLVFTLDREG</sequence>
<accession>A0A1D2JHB5</accession>
<name>A0A1D2JHB5_PARBR</name>
<protein>
    <submittedName>
        <fullName evidence="1">Uncharacterized protein</fullName>
    </submittedName>
</protein>
<dbReference type="EMBL" id="LZYO01000096">
    <property type="protein sequence ID" value="ODH35390.1"/>
    <property type="molecule type" value="Genomic_DNA"/>
</dbReference>
<evidence type="ECO:0000313" key="2">
    <source>
        <dbReference type="Proteomes" id="UP000242814"/>
    </source>
</evidence>
<comment type="caution">
    <text evidence="1">The sequence shown here is derived from an EMBL/GenBank/DDBJ whole genome shotgun (WGS) entry which is preliminary data.</text>
</comment>
<gene>
    <name evidence="1" type="ORF">ACO22_02963</name>
</gene>
<organism evidence="1 2">
    <name type="scientific">Paracoccidioides brasiliensis</name>
    <dbReference type="NCBI Taxonomy" id="121759"/>
    <lineage>
        <taxon>Eukaryota</taxon>
        <taxon>Fungi</taxon>
        <taxon>Dikarya</taxon>
        <taxon>Ascomycota</taxon>
        <taxon>Pezizomycotina</taxon>
        <taxon>Eurotiomycetes</taxon>
        <taxon>Eurotiomycetidae</taxon>
        <taxon>Onygenales</taxon>
        <taxon>Ajellomycetaceae</taxon>
        <taxon>Paracoccidioides</taxon>
    </lineage>
</organism>
<evidence type="ECO:0000313" key="1">
    <source>
        <dbReference type="EMBL" id="ODH35390.1"/>
    </source>
</evidence>
<proteinExistence type="predicted"/>